<dbReference type="Pfam" id="PF00646">
    <property type="entry name" value="F-box"/>
    <property type="match status" value="1"/>
</dbReference>
<feature type="domain" description="F-box" evidence="2">
    <location>
        <begin position="56"/>
        <end position="105"/>
    </location>
</feature>
<dbReference type="SUPFAM" id="SSF81383">
    <property type="entry name" value="F-box domain"/>
    <property type="match status" value="1"/>
</dbReference>
<name>A0AAW0DI86_9AGAR</name>
<evidence type="ECO:0000313" key="3">
    <source>
        <dbReference type="EMBL" id="KAK7051558.1"/>
    </source>
</evidence>
<dbReference type="Gene3D" id="1.20.1280.50">
    <property type="match status" value="1"/>
</dbReference>
<dbReference type="EMBL" id="JAYKXP010000012">
    <property type="protein sequence ID" value="KAK7051558.1"/>
    <property type="molecule type" value="Genomic_DNA"/>
</dbReference>
<gene>
    <name evidence="3" type="ORF">VNI00_004537</name>
</gene>
<dbReference type="SMART" id="SM00256">
    <property type="entry name" value="FBOX"/>
    <property type="match status" value="1"/>
</dbReference>
<dbReference type="InterPro" id="IPR001810">
    <property type="entry name" value="F-box_dom"/>
</dbReference>
<dbReference type="InterPro" id="IPR036047">
    <property type="entry name" value="F-box-like_dom_sf"/>
</dbReference>
<accession>A0AAW0DI86</accession>
<evidence type="ECO:0000313" key="4">
    <source>
        <dbReference type="Proteomes" id="UP001383192"/>
    </source>
</evidence>
<protein>
    <recommendedName>
        <fullName evidence="2">F-box domain-containing protein</fullName>
    </recommendedName>
</protein>
<evidence type="ECO:0000259" key="2">
    <source>
        <dbReference type="PROSITE" id="PS50181"/>
    </source>
</evidence>
<keyword evidence="4" id="KW-1185">Reference proteome</keyword>
<feature type="region of interest" description="Disordered" evidence="1">
    <location>
        <begin position="13"/>
        <end position="41"/>
    </location>
</feature>
<dbReference type="Proteomes" id="UP001383192">
    <property type="component" value="Unassembled WGS sequence"/>
</dbReference>
<organism evidence="3 4">
    <name type="scientific">Paramarasmius palmivorus</name>
    <dbReference type="NCBI Taxonomy" id="297713"/>
    <lineage>
        <taxon>Eukaryota</taxon>
        <taxon>Fungi</taxon>
        <taxon>Dikarya</taxon>
        <taxon>Basidiomycota</taxon>
        <taxon>Agaricomycotina</taxon>
        <taxon>Agaricomycetes</taxon>
        <taxon>Agaricomycetidae</taxon>
        <taxon>Agaricales</taxon>
        <taxon>Marasmiineae</taxon>
        <taxon>Marasmiaceae</taxon>
        <taxon>Paramarasmius</taxon>
    </lineage>
</organism>
<reference evidence="3 4" key="1">
    <citation type="submission" date="2024-01" db="EMBL/GenBank/DDBJ databases">
        <title>A draft genome for a cacao thread blight-causing isolate of Paramarasmius palmivorus.</title>
        <authorList>
            <person name="Baruah I.K."/>
            <person name="Bukari Y."/>
            <person name="Amoako-Attah I."/>
            <person name="Meinhardt L.W."/>
            <person name="Bailey B.A."/>
            <person name="Cohen S.P."/>
        </authorList>
    </citation>
    <scope>NUCLEOTIDE SEQUENCE [LARGE SCALE GENOMIC DNA]</scope>
    <source>
        <strain evidence="3 4">GH-12</strain>
    </source>
</reference>
<evidence type="ECO:0000256" key="1">
    <source>
        <dbReference type="SAM" id="MobiDB-lite"/>
    </source>
</evidence>
<proteinExistence type="predicted"/>
<comment type="caution">
    <text evidence="3">The sequence shown here is derived from an EMBL/GenBank/DDBJ whole genome shotgun (WGS) entry which is preliminary data.</text>
</comment>
<dbReference type="PROSITE" id="PS50181">
    <property type="entry name" value="FBOX"/>
    <property type="match status" value="1"/>
</dbReference>
<dbReference type="AlphaFoldDB" id="A0AAW0DI86"/>
<sequence length="702" mass="82224">MAGTVMDLLIQAHKRQQDAPPPKKRNKITPKHEPTSTPVPSQKRRVIALGKRSARLSKLPDLPLDILLEIFGHLAPLDLLHLSRTSKDLRKLLLHKSATSTWRGVFTNVTNIECPNDVTYPAWASLIWDRDCHACGTPNSRTMNFILRVRLCRRCSKHSLFDLHGWKEPKAVKDLTRECIPFATWGSTYREVCLPSMKDEFQKQMNSLDKEAQATYIRQRKEALEKRTKNAALWEAWSDSLQNERQKELDDIREKRSEALEKKLRAEGYDAELKRLDGIQSSWSKNFPLWDNHPLVKQTRPLTDRNWDQIKGEMISYMELVKADRIRDERRQLVWKRRDLATETWLSYRSEYHPPGSLLPSPIDFWFFDPVRQLIESPSSVEVSFDSLNMYAISGFVNKWTEEKMSELCRLLRFSRDFWYAQPADLKRAVCVVTCSHEDFHHRFSDKLWPEGHYPCMWFPEFLHHPCNALDWQSSDSDTDYLKTKPGEDEATRIDRDVRTGASLRVEVEFPRQWWRRRQWSTKWLSYDEKAAKTVRNILDACSLDRMATVEEVDQADPRIICLKCSFGAKPDGERRFPVLTWRGAVQHNMKKHWGDGGVAWHALPEDEAARARELEKGEHTRRGVQKIKQRPWRCGACKDMPQDLGCMSLERLRQHFDEKHPSNKDFEAGVDYYEAQDMPPRQPLMVQMIPKPFVEQTQDDS</sequence>